<comment type="catalytic activity">
    <reaction evidence="7">
        <text>D-tagatofuranose 6-phosphate + ATP = D-tagatofuranose 1,6-bisphosphate + ADP + H(+)</text>
        <dbReference type="Rhea" id="RHEA:12420"/>
        <dbReference type="ChEBI" id="CHEBI:15378"/>
        <dbReference type="ChEBI" id="CHEBI:30616"/>
        <dbReference type="ChEBI" id="CHEBI:58694"/>
        <dbReference type="ChEBI" id="CHEBI:58695"/>
        <dbReference type="ChEBI" id="CHEBI:456216"/>
        <dbReference type="EC" id="2.7.1.144"/>
    </reaction>
</comment>
<dbReference type="InterPro" id="IPR017583">
    <property type="entry name" value="Tagatose/fructose_Pkinase"/>
</dbReference>
<comment type="function">
    <text evidence="8">Catalyzes the ATP-dependent phosphorylation of fructose-l-phosphate to fructose-l,6-bisphosphate.</text>
</comment>
<dbReference type="CDD" id="cd01164">
    <property type="entry name" value="FruK_PfkB_like"/>
    <property type="match status" value="1"/>
</dbReference>
<proteinExistence type="inferred from homology"/>
<evidence type="ECO:0000256" key="5">
    <source>
        <dbReference type="ARBA" id="ARBA00022840"/>
    </source>
</evidence>
<evidence type="ECO:0000256" key="2">
    <source>
        <dbReference type="ARBA" id="ARBA00022679"/>
    </source>
</evidence>
<evidence type="ECO:0000256" key="4">
    <source>
        <dbReference type="ARBA" id="ARBA00022777"/>
    </source>
</evidence>
<evidence type="ECO:0000256" key="7">
    <source>
        <dbReference type="PIRNR" id="PIRNR000535"/>
    </source>
</evidence>
<dbReference type="GO" id="GO:0005524">
    <property type="term" value="F:ATP binding"/>
    <property type="evidence" value="ECO:0007669"/>
    <property type="project" value="UniProtKB-UniRule"/>
</dbReference>
<evidence type="ECO:0000256" key="8">
    <source>
        <dbReference type="RuleBase" id="RU369061"/>
    </source>
</evidence>
<dbReference type="GO" id="GO:0044281">
    <property type="term" value="P:small molecule metabolic process"/>
    <property type="evidence" value="ECO:0007669"/>
    <property type="project" value="UniProtKB-ARBA"/>
</dbReference>
<dbReference type="InterPro" id="IPR029056">
    <property type="entry name" value="Ribokinase-like"/>
</dbReference>
<dbReference type="Pfam" id="PF00294">
    <property type="entry name" value="PfkB"/>
    <property type="match status" value="1"/>
</dbReference>
<dbReference type="UniPathway" id="UPA00704">
    <property type="reaction ID" value="UER00715"/>
</dbReference>
<gene>
    <name evidence="10" type="primary">pfkB</name>
    <name evidence="10" type="ORF">CEY16_07120</name>
</gene>
<dbReference type="Proteomes" id="UP000243524">
    <property type="component" value="Unassembled WGS sequence"/>
</dbReference>
<evidence type="ECO:0000313" key="10">
    <source>
        <dbReference type="EMBL" id="PKR77696.1"/>
    </source>
</evidence>
<organism evidence="10 11">
    <name type="scientific">Halalkalibacillus sediminis</name>
    <dbReference type="NCBI Taxonomy" id="2018042"/>
    <lineage>
        <taxon>Bacteria</taxon>
        <taxon>Bacillati</taxon>
        <taxon>Bacillota</taxon>
        <taxon>Bacilli</taxon>
        <taxon>Bacillales</taxon>
        <taxon>Bacillaceae</taxon>
        <taxon>Halalkalibacillus</taxon>
    </lineage>
</organism>
<dbReference type="GO" id="GO:0009024">
    <property type="term" value="F:tagatose-6-phosphate kinase activity"/>
    <property type="evidence" value="ECO:0007669"/>
    <property type="project" value="UniProtKB-EC"/>
</dbReference>
<comment type="caution">
    <text evidence="10">The sequence shown here is derived from an EMBL/GenBank/DDBJ whole genome shotgun (WGS) entry which is preliminary data.</text>
</comment>
<comment type="similarity">
    <text evidence="7">Belongs to the carbohydrate kinase PfkB family. LacC subfamily.</text>
</comment>
<keyword evidence="7" id="KW-0423">Lactose metabolism</keyword>
<dbReference type="PANTHER" id="PTHR46566">
    <property type="entry name" value="1-PHOSPHOFRUCTOKINASE-RELATED"/>
    <property type="match status" value="1"/>
</dbReference>
<accession>A0A2I0QTP2</accession>
<keyword evidence="3 7" id="KW-0547">Nucleotide-binding</keyword>
<dbReference type="GO" id="GO:0008662">
    <property type="term" value="F:1-phosphofructokinase activity"/>
    <property type="evidence" value="ECO:0007669"/>
    <property type="project" value="UniProtKB-UniRule"/>
</dbReference>
<dbReference type="EMBL" id="PJNH01000002">
    <property type="protein sequence ID" value="PKR77696.1"/>
    <property type="molecule type" value="Genomic_DNA"/>
</dbReference>
<keyword evidence="11" id="KW-1185">Reference proteome</keyword>
<evidence type="ECO:0000256" key="1">
    <source>
        <dbReference type="ARBA" id="ARBA00005380"/>
    </source>
</evidence>
<dbReference type="FunFam" id="3.40.1190.20:FF:000001">
    <property type="entry name" value="Phosphofructokinase"/>
    <property type="match status" value="1"/>
</dbReference>
<dbReference type="InterPro" id="IPR011611">
    <property type="entry name" value="PfkB_dom"/>
</dbReference>
<comment type="similarity">
    <text evidence="1">Belongs to the carbohydrate kinase pfkB family.</text>
</comment>
<dbReference type="InterPro" id="IPR002173">
    <property type="entry name" value="Carboh/pur_kinase_PfkB_CS"/>
</dbReference>
<evidence type="ECO:0000259" key="9">
    <source>
        <dbReference type="Pfam" id="PF00294"/>
    </source>
</evidence>
<dbReference type="SUPFAM" id="SSF53613">
    <property type="entry name" value="Ribokinase-like"/>
    <property type="match status" value="1"/>
</dbReference>
<comment type="catalytic activity">
    <reaction evidence="6 8">
        <text>beta-D-fructose 1-phosphate + ATP = beta-D-fructose 1,6-bisphosphate + ADP + H(+)</text>
        <dbReference type="Rhea" id="RHEA:14213"/>
        <dbReference type="ChEBI" id="CHEBI:15378"/>
        <dbReference type="ChEBI" id="CHEBI:30616"/>
        <dbReference type="ChEBI" id="CHEBI:32966"/>
        <dbReference type="ChEBI" id="CHEBI:138881"/>
        <dbReference type="ChEBI" id="CHEBI:456216"/>
        <dbReference type="EC" id="2.7.1.56"/>
    </reaction>
</comment>
<dbReference type="GO" id="GO:0005988">
    <property type="term" value="P:lactose metabolic process"/>
    <property type="evidence" value="ECO:0007669"/>
    <property type="project" value="UniProtKB-KW"/>
</dbReference>
<keyword evidence="4 8" id="KW-0418">Kinase</keyword>
<dbReference type="NCBIfam" id="TIGR03828">
    <property type="entry name" value="pfkB"/>
    <property type="match status" value="1"/>
</dbReference>
<name>A0A2I0QTP2_9BACI</name>
<dbReference type="OrthoDB" id="9801219at2"/>
<dbReference type="GO" id="GO:0005829">
    <property type="term" value="C:cytosol"/>
    <property type="evidence" value="ECO:0007669"/>
    <property type="project" value="TreeGrafter"/>
</dbReference>
<dbReference type="NCBIfam" id="TIGR03168">
    <property type="entry name" value="1-PFK"/>
    <property type="match status" value="1"/>
</dbReference>
<dbReference type="GO" id="GO:0016052">
    <property type="term" value="P:carbohydrate catabolic process"/>
    <property type="evidence" value="ECO:0007669"/>
    <property type="project" value="UniProtKB-ARBA"/>
</dbReference>
<dbReference type="PROSITE" id="PS00584">
    <property type="entry name" value="PFKB_KINASES_2"/>
    <property type="match status" value="1"/>
</dbReference>
<evidence type="ECO:0000256" key="6">
    <source>
        <dbReference type="ARBA" id="ARBA00047745"/>
    </source>
</evidence>
<evidence type="ECO:0000313" key="11">
    <source>
        <dbReference type="Proteomes" id="UP000243524"/>
    </source>
</evidence>
<dbReference type="Gene3D" id="3.40.1190.20">
    <property type="match status" value="1"/>
</dbReference>
<dbReference type="PANTHER" id="PTHR46566:SF2">
    <property type="entry name" value="ATP-DEPENDENT 6-PHOSPHOFRUCTOKINASE ISOZYME 2"/>
    <property type="match status" value="1"/>
</dbReference>
<dbReference type="GO" id="GO:2001059">
    <property type="term" value="P:D-tagatose 6-phosphate catabolic process"/>
    <property type="evidence" value="ECO:0007669"/>
    <property type="project" value="UniProtKB-UniPathway"/>
</dbReference>
<dbReference type="EC" id="2.7.1.144" evidence="7"/>
<sequence length="312" mass="33884">MTSVITLTLNPAVDRTITVPKLELGGLHRLEEQPLMDPGGKGINVAKVLRKFNVPVTATGFLAGALGEKMQQELSVLGIESDFVQVKGEVRTNLKIVDLEKGQTTEINEPGFGVENEESLQLDQHLERDLQEAEYLVLGGSTPQGIDDSIYHKYVELAKKHRVKTILDASGKALEKGIESKPFAIKPNLEELEHLFDRRFENVQEITEASNNLIESGIELVVVSLGKEGALFVTEDAQVLAKPFPIEAKSTVGAGDSMVGAMIYSLLNGFSLEEIAKWATAAGTITASKPGTKVCSLDEVEASKDKVHIDHI</sequence>
<dbReference type="PIRSF" id="PIRSF000535">
    <property type="entry name" value="1PFK/6PFK/LacC"/>
    <property type="match status" value="1"/>
</dbReference>
<dbReference type="AlphaFoldDB" id="A0A2I0QTP2"/>
<evidence type="ECO:0000256" key="3">
    <source>
        <dbReference type="ARBA" id="ARBA00022741"/>
    </source>
</evidence>
<protein>
    <recommendedName>
        <fullName evidence="7">Tagatose-6-phosphate kinase</fullName>
        <ecNumber evidence="7">2.7.1.144</ecNumber>
    </recommendedName>
</protein>
<comment type="pathway">
    <text evidence="7">Carbohydrate metabolism; D-tagatose 6-phosphate degradation; D-glyceraldehyde 3-phosphate and glycerone phosphate from D-tagatose 6-phosphate: step 1/2.</text>
</comment>
<reference evidence="10 11" key="1">
    <citation type="submission" date="2017-06" db="EMBL/GenBank/DDBJ databases">
        <title>the draft geome sequence of Illustriluteabacillus marina B3227.</title>
        <authorList>
            <person name="He R.-H."/>
            <person name="Du Z.-J."/>
        </authorList>
    </citation>
    <scope>NUCLEOTIDE SEQUENCE [LARGE SCALE GENOMIC DNA]</scope>
    <source>
        <strain evidence="10 11">B3227</strain>
    </source>
</reference>
<keyword evidence="2 7" id="KW-0808">Transferase</keyword>
<feature type="domain" description="Carbohydrate kinase PfkB" evidence="9">
    <location>
        <begin position="12"/>
        <end position="295"/>
    </location>
</feature>
<keyword evidence="5 7" id="KW-0067">ATP-binding</keyword>
<dbReference type="InterPro" id="IPR022463">
    <property type="entry name" value="1-PFruKinase"/>
</dbReference>
<dbReference type="RefSeq" id="WP_101331304.1">
    <property type="nucleotide sequence ID" value="NZ_PJNH01000002.1"/>
</dbReference>